<proteinExistence type="predicted"/>
<evidence type="ECO:0000313" key="4">
    <source>
        <dbReference type="Proteomes" id="UP000515123"/>
    </source>
</evidence>
<organism evidence="4 5">
    <name type="scientific">Ananas comosus</name>
    <name type="common">Pineapple</name>
    <name type="synonym">Ananas ananas</name>
    <dbReference type="NCBI Taxonomy" id="4615"/>
    <lineage>
        <taxon>Eukaryota</taxon>
        <taxon>Viridiplantae</taxon>
        <taxon>Streptophyta</taxon>
        <taxon>Embryophyta</taxon>
        <taxon>Tracheophyta</taxon>
        <taxon>Spermatophyta</taxon>
        <taxon>Magnoliopsida</taxon>
        <taxon>Liliopsida</taxon>
        <taxon>Poales</taxon>
        <taxon>Bromeliaceae</taxon>
        <taxon>Bromelioideae</taxon>
        <taxon>Ananas</taxon>
    </lineage>
</organism>
<keyword evidence="3" id="KW-0732">Signal</keyword>
<evidence type="ECO:0000256" key="3">
    <source>
        <dbReference type="SAM" id="SignalP"/>
    </source>
</evidence>
<name>A0A6P5FIU3_ANACO</name>
<dbReference type="RefSeq" id="XP_020093110.1">
    <property type="nucleotide sequence ID" value="XM_020237521.1"/>
</dbReference>
<dbReference type="NCBIfam" id="TIGR00326">
    <property type="entry name" value="eubact_ribD"/>
    <property type="match status" value="1"/>
</dbReference>
<protein>
    <submittedName>
        <fullName evidence="5">Riboflavin biosynthesis protein PYRD, chloroplastic isoform X1</fullName>
    </submittedName>
</protein>
<keyword evidence="4" id="KW-1185">Reference proteome</keyword>
<feature type="region of interest" description="Disordered" evidence="2">
    <location>
        <begin position="23"/>
        <end position="43"/>
    </location>
</feature>
<accession>A0A6P5FIU3</accession>
<dbReference type="AlphaFoldDB" id="A0A6P5FIU3"/>
<dbReference type="GO" id="GO:0008835">
    <property type="term" value="F:diaminohydroxyphosphoribosylaminopyrimidine deaminase activity"/>
    <property type="evidence" value="ECO:0007669"/>
    <property type="project" value="InterPro"/>
</dbReference>
<gene>
    <name evidence="5" type="primary">LOC109713440</name>
</gene>
<dbReference type="SUPFAM" id="SSF53597">
    <property type="entry name" value="Dihydrofolate reductase-like"/>
    <property type="match status" value="1"/>
</dbReference>
<dbReference type="Gene3D" id="3.40.430.10">
    <property type="entry name" value="Dihydrofolate Reductase, subunit A"/>
    <property type="match status" value="1"/>
</dbReference>
<dbReference type="OrthoDB" id="252265at2759"/>
<evidence type="ECO:0000256" key="1">
    <source>
        <dbReference type="ARBA" id="ARBA00005104"/>
    </source>
</evidence>
<evidence type="ECO:0000256" key="2">
    <source>
        <dbReference type="SAM" id="MobiDB-lite"/>
    </source>
</evidence>
<dbReference type="InterPro" id="IPR016193">
    <property type="entry name" value="Cytidine_deaminase-like"/>
</dbReference>
<dbReference type="InterPro" id="IPR004794">
    <property type="entry name" value="Eubact_RibD"/>
</dbReference>
<evidence type="ECO:0000313" key="5">
    <source>
        <dbReference type="RefSeq" id="XP_020093110.1"/>
    </source>
</evidence>
<dbReference type="GO" id="GO:0009231">
    <property type="term" value="P:riboflavin biosynthetic process"/>
    <property type="evidence" value="ECO:0007669"/>
    <property type="project" value="UniProtKB-UniPathway"/>
</dbReference>
<reference evidence="5" key="2">
    <citation type="submission" date="2025-08" db="UniProtKB">
        <authorList>
            <consortium name="RefSeq"/>
        </authorList>
    </citation>
    <scope>IDENTIFICATION</scope>
    <source>
        <tissue evidence="5">Leaf</tissue>
    </source>
</reference>
<dbReference type="SUPFAM" id="SSF53927">
    <property type="entry name" value="Cytidine deaminase-like"/>
    <property type="match status" value="1"/>
</dbReference>
<dbReference type="GeneID" id="109713440"/>
<feature type="chain" id="PRO_5028289596" evidence="3">
    <location>
        <begin position="23"/>
        <end position="422"/>
    </location>
</feature>
<sequence>MAYIVNILYTLLISFDLHYSHPWRSPPSSPPTPHVSNPTRSPHFPQAHVALAQSGAIAAVHLRSDARGRTRVSTCGGAWSWRGRRSGARARTRWSGASSCETARSSGKGSIPKQGNLTLSVRYIQVFAVEDAGVLAQGATAFVSLEPCNHYGRTPPCTEALIRAKIRKVIVGMLDPNPIVASKGVERLRQAGIEVEVGVEEELCRKLNEAYIHRMLTGRPFVTLRYTLSFNGMVLNQVGRGAEESGGYYSKLLHEYDGIIMSSNLAKLSSLPTSHEAGANQPLHIIIASGLGSPLRLPFLTKEGAAKVVIFADKPITVESEVEEIEVVVLGTLTLSSVLTACGSRGLCSILLDLRGDNGNLQKLLDNVYDEHLVQKVIMEVCPVWNGSKEASFLAFGEKSLRLNNLQSRVYSESVVVEGYIS</sequence>
<dbReference type="Gene3D" id="3.40.140.10">
    <property type="entry name" value="Cytidine Deaminase, domain 2"/>
    <property type="match status" value="1"/>
</dbReference>
<dbReference type="Proteomes" id="UP000515123">
    <property type="component" value="Linkage group 7"/>
</dbReference>
<reference evidence="4" key="1">
    <citation type="journal article" date="2015" name="Nat. Genet.">
        <title>The pineapple genome and the evolution of CAM photosynthesis.</title>
        <authorList>
            <person name="Ming R."/>
            <person name="VanBuren R."/>
            <person name="Wai C.M."/>
            <person name="Tang H."/>
            <person name="Schatz M.C."/>
            <person name="Bowers J.E."/>
            <person name="Lyons E."/>
            <person name="Wang M.L."/>
            <person name="Chen J."/>
            <person name="Biggers E."/>
            <person name="Zhang J."/>
            <person name="Huang L."/>
            <person name="Zhang L."/>
            <person name="Miao W."/>
            <person name="Zhang J."/>
            <person name="Ye Z."/>
            <person name="Miao C."/>
            <person name="Lin Z."/>
            <person name="Wang H."/>
            <person name="Zhou H."/>
            <person name="Yim W.C."/>
            <person name="Priest H.D."/>
            <person name="Zheng C."/>
            <person name="Woodhouse M."/>
            <person name="Edger P.P."/>
            <person name="Guyot R."/>
            <person name="Guo H.B."/>
            <person name="Guo H."/>
            <person name="Zheng G."/>
            <person name="Singh R."/>
            <person name="Sharma A."/>
            <person name="Min X."/>
            <person name="Zheng Y."/>
            <person name="Lee H."/>
            <person name="Gurtowski J."/>
            <person name="Sedlazeck F.J."/>
            <person name="Harkess A."/>
            <person name="McKain M.R."/>
            <person name="Liao Z."/>
            <person name="Fang J."/>
            <person name="Liu J."/>
            <person name="Zhang X."/>
            <person name="Zhang Q."/>
            <person name="Hu W."/>
            <person name="Qin Y."/>
            <person name="Wang K."/>
            <person name="Chen L.Y."/>
            <person name="Shirley N."/>
            <person name="Lin Y.R."/>
            <person name="Liu L.Y."/>
            <person name="Hernandez A.G."/>
            <person name="Wright C.L."/>
            <person name="Bulone V."/>
            <person name="Tuskan G.A."/>
            <person name="Heath K."/>
            <person name="Zee F."/>
            <person name="Moore P.H."/>
            <person name="Sunkar R."/>
            <person name="Leebens-Mack J.H."/>
            <person name="Mockler T."/>
            <person name="Bennetzen J.L."/>
            <person name="Freeling M."/>
            <person name="Sankoff D."/>
            <person name="Paterson A.H."/>
            <person name="Zhu X."/>
            <person name="Yang X."/>
            <person name="Smith J.A."/>
            <person name="Cushman J.C."/>
            <person name="Paull R.E."/>
            <person name="Yu Q."/>
        </authorList>
    </citation>
    <scope>NUCLEOTIDE SEQUENCE [LARGE SCALE GENOMIC DNA]</scope>
    <source>
        <strain evidence="4">cv. F153</strain>
    </source>
</reference>
<feature type="compositionally biased region" description="Pro residues" evidence="2">
    <location>
        <begin position="24"/>
        <end position="33"/>
    </location>
</feature>
<dbReference type="UniPathway" id="UPA00275"/>
<dbReference type="InterPro" id="IPR024072">
    <property type="entry name" value="DHFR-like_dom_sf"/>
</dbReference>
<feature type="signal peptide" evidence="3">
    <location>
        <begin position="1"/>
        <end position="22"/>
    </location>
</feature>
<comment type="pathway">
    <text evidence="1">Cofactor biosynthesis; riboflavin biosynthesis.</text>
</comment>